<feature type="region of interest" description="Disordered" evidence="1">
    <location>
        <begin position="114"/>
        <end position="156"/>
    </location>
</feature>
<dbReference type="AlphaFoldDB" id="A0A4Z2HR36"/>
<gene>
    <name evidence="2" type="ORF">EYF80_022260</name>
</gene>
<feature type="compositionally biased region" description="Basic and acidic residues" evidence="1">
    <location>
        <begin position="217"/>
        <end position="226"/>
    </location>
</feature>
<feature type="compositionally biased region" description="Polar residues" evidence="1">
    <location>
        <begin position="207"/>
        <end position="216"/>
    </location>
</feature>
<feature type="compositionally biased region" description="Basic and acidic residues" evidence="1">
    <location>
        <begin position="136"/>
        <end position="156"/>
    </location>
</feature>
<name>A0A4Z2HR36_9TELE</name>
<organism evidence="2 3">
    <name type="scientific">Liparis tanakae</name>
    <name type="common">Tanaka's snailfish</name>
    <dbReference type="NCBI Taxonomy" id="230148"/>
    <lineage>
        <taxon>Eukaryota</taxon>
        <taxon>Metazoa</taxon>
        <taxon>Chordata</taxon>
        <taxon>Craniata</taxon>
        <taxon>Vertebrata</taxon>
        <taxon>Euteleostomi</taxon>
        <taxon>Actinopterygii</taxon>
        <taxon>Neopterygii</taxon>
        <taxon>Teleostei</taxon>
        <taxon>Neoteleostei</taxon>
        <taxon>Acanthomorphata</taxon>
        <taxon>Eupercaria</taxon>
        <taxon>Perciformes</taxon>
        <taxon>Cottioidei</taxon>
        <taxon>Cottales</taxon>
        <taxon>Liparidae</taxon>
        <taxon>Liparis</taxon>
    </lineage>
</organism>
<evidence type="ECO:0000313" key="3">
    <source>
        <dbReference type="Proteomes" id="UP000314294"/>
    </source>
</evidence>
<accession>A0A4Z2HR36</accession>
<dbReference type="Proteomes" id="UP000314294">
    <property type="component" value="Unassembled WGS sequence"/>
</dbReference>
<reference evidence="2 3" key="1">
    <citation type="submission" date="2019-03" db="EMBL/GenBank/DDBJ databases">
        <title>First draft genome of Liparis tanakae, snailfish: a comprehensive survey of snailfish specific genes.</title>
        <authorList>
            <person name="Kim W."/>
            <person name="Song I."/>
            <person name="Jeong J.-H."/>
            <person name="Kim D."/>
            <person name="Kim S."/>
            <person name="Ryu S."/>
            <person name="Song J.Y."/>
            <person name="Lee S.K."/>
        </authorList>
    </citation>
    <scope>NUCLEOTIDE SEQUENCE [LARGE SCALE GENOMIC DNA]</scope>
    <source>
        <tissue evidence="2">Muscle</tissue>
    </source>
</reference>
<dbReference type="EMBL" id="SRLO01000203">
    <property type="protein sequence ID" value="TNN67454.1"/>
    <property type="molecule type" value="Genomic_DNA"/>
</dbReference>
<protein>
    <submittedName>
        <fullName evidence="2">Uncharacterized protein</fullName>
    </submittedName>
</protein>
<evidence type="ECO:0000256" key="1">
    <source>
        <dbReference type="SAM" id="MobiDB-lite"/>
    </source>
</evidence>
<comment type="caution">
    <text evidence="2">The sequence shown here is derived from an EMBL/GenBank/DDBJ whole genome shotgun (WGS) entry which is preliminary data.</text>
</comment>
<proteinExistence type="predicted"/>
<sequence>MISGLILHTFPPAAEYKGGTAFHYSPTLYALLHEAGTVWRGEHMRGQTGTPLVRWRRRRRVGRMELTLTSAHVATGLEQHGCFFVRADYALLYLGGGQIRQQNRVKAAVPRGVAVPGPEGERHGVWEPEGAGGGTGEREQGKEEKRQRCGGEGGGRREATGLHFADVLHVLELPQLGQRVVTQRLVERRVAVLVLHVQLGLGPHQQLCGNNASVHSQKTETPVKEL</sequence>
<evidence type="ECO:0000313" key="2">
    <source>
        <dbReference type="EMBL" id="TNN67454.1"/>
    </source>
</evidence>
<feature type="region of interest" description="Disordered" evidence="1">
    <location>
        <begin position="205"/>
        <end position="226"/>
    </location>
</feature>
<keyword evidence="3" id="KW-1185">Reference proteome</keyword>